<keyword evidence="3 7" id="KW-0645">Protease</keyword>
<dbReference type="RefSeq" id="XP_018026368.1">
    <property type="nucleotide sequence ID" value="XM_018170879.1"/>
</dbReference>
<evidence type="ECO:0000256" key="7">
    <source>
        <dbReference type="RuleBase" id="RU363034"/>
    </source>
</evidence>
<evidence type="ECO:0000256" key="4">
    <source>
        <dbReference type="ARBA" id="ARBA00022801"/>
    </source>
</evidence>
<dbReference type="PROSITE" id="PS51465">
    <property type="entry name" value="KAZAL_2"/>
    <property type="match status" value="1"/>
</dbReference>
<dbReference type="KEGG" id="hazt:108681805"/>
<sequence length="1013" mass="111292">MVLCLVCTLGTCIDTDGDNANLHKKRINVWNIEHEDGGPEENLRVLVKREAEDYDSFARAQLSKFDDNLGACSRVGDVCGSDGRTYMNECDLAFVSLTYELPIVMLHSGRCNPQDFRNTEHTSPASPSRHHHLSTLQKLSSLRWAPHHSLLQVLHTEPSPHLRGSPTQLHPQALQDPKYRALLQAGPATNRFNYCWNTNFRTIGECSYSMECPAAAPEFIKGSVAQGSTRMSTGSDPHKFAYRVAHSPLDRSSRNSIVPSQASNFYSNSGKFGSSFRVSNDAAPGWSSRNSIVPSQASNFPSNSGKFPSSFRVSNDAIHGRSSSNMIDPLKVLNSYPNPGVSVGPASGYHVAPTPGSISTLHDFTAPLPKYMPTGCAYVYDDNLYLRDCCLPADPRSLNSSSANRYKDINSNGINYDDMYAGPSESDFNYWGAARRGPNHEGQTPISAGYTPGLSVPEVILYAAEDHDGVLDRSHVMSRPAYDERLDGNLFQSGLFDDSRSSHPVASEGSDKKSSVHFRGSWENLRDWPPPIPTHPPSHTNKPWWVTTTLPPQRTTEPSWPQPTPDTPTTTSPWWTPPSTPPPFVNPWWPQQTPVVTPPTTSSWWLPQHQPAGPFQWWTPEPPIPAAPTTTTTSPSPSTTPPQTSDPGTFQSACSASYSPGSFRAHDFNSIAEDGVHEDVIDRDRINAHLGINRIKHHGSEYMSPSYRNIRIGNSDSKLPYTYGIGRRMTYDVSDPKTIYPSNTYYDRANEQNRVPLVQKSPEQGQQVPNANEDGRVVGGKPAAPHAYPWLAVLFNGPKQFCGGSLIDSTHVLTAAHCVATLGQAELSRLRIVLGAHNIFQRESSSQSFSAKKVVRHRNYDPVRLMNDVAVITLDQPAEITQFVRPICLNSNPVPLEESIGTVAGWGSLFEGGPQQGSLWEVKLQFWNNNNCAQKYGPAAPGGIVPSYLCAGRGGKDSCSGDSGGPIVRRIDGVWTQVGLVSWGIGCGKGEYPGVYSRMTHFLPWITDVVNKF</sequence>
<feature type="region of interest" description="Disordered" evidence="8">
    <location>
        <begin position="615"/>
        <end position="656"/>
    </location>
</feature>
<evidence type="ECO:0000313" key="11">
    <source>
        <dbReference type="Proteomes" id="UP000694843"/>
    </source>
</evidence>
<evidence type="ECO:0000256" key="1">
    <source>
        <dbReference type="ARBA" id="ARBA00004613"/>
    </source>
</evidence>
<dbReference type="PROSITE" id="PS00134">
    <property type="entry name" value="TRYPSIN_HIS"/>
    <property type="match status" value="1"/>
</dbReference>
<dbReference type="CDD" id="cd00104">
    <property type="entry name" value="KAZAL_FS"/>
    <property type="match status" value="1"/>
</dbReference>
<dbReference type="SUPFAM" id="SSF100895">
    <property type="entry name" value="Kazal-type serine protease inhibitors"/>
    <property type="match status" value="1"/>
</dbReference>
<keyword evidence="5 7" id="KW-0720">Serine protease</keyword>
<dbReference type="PRINTS" id="PR00722">
    <property type="entry name" value="CHYMOTRYPSIN"/>
</dbReference>
<dbReference type="InterPro" id="IPR018114">
    <property type="entry name" value="TRYPSIN_HIS"/>
</dbReference>
<evidence type="ECO:0000256" key="6">
    <source>
        <dbReference type="ARBA" id="ARBA00023157"/>
    </source>
</evidence>
<comment type="subcellular location">
    <subcellularLocation>
        <location evidence="1">Secreted</location>
    </subcellularLocation>
</comment>
<keyword evidence="2" id="KW-0964">Secreted</keyword>
<dbReference type="InterPro" id="IPR043504">
    <property type="entry name" value="Peptidase_S1_PA_chymotrypsin"/>
</dbReference>
<dbReference type="PANTHER" id="PTHR24264:SF65">
    <property type="entry name" value="SRCR DOMAIN-CONTAINING PROTEIN"/>
    <property type="match status" value="1"/>
</dbReference>
<accession>A0A8B7PJL7</accession>
<evidence type="ECO:0000256" key="3">
    <source>
        <dbReference type="ARBA" id="ARBA00022670"/>
    </source>
</evidence>
<dbReference type="Pfam" id="PF00050">
    <property type="entry name" value="Kazal_1"/>
    <property type="match status" value="1"/>
</dbReference>
<feature type="domain" description="Kazal-like" evidence="10">
    <location>
        <begin position="78"/>
        <end position="113"/>
    </location>
</feature>
<dbReference type="InterPro" id="IPR001314">
    <property type="entry name" value="Peptidase_S1A"/>
</dbReference>
<dbReference type="GO" id="GO:0005615">
    <property type="term" value="C:extracellular space"/>
    <property type="evidence" value="ECO:0007669"/>
    <property type="project" value="TreeGrafter"/>
</dbReference>
<dbReference type="InterPro" id="IPR001254">
    <property type="entry name" value="Trypsin_dom"/>
</dbReference>
<dbReference type="PROSITE" id="PS00135">
    <property type="entry name" value="TRYPSIN_SER"/>
    <property type="match status" value="1"/>
</dbReference>
<evidence type="ECO:0000256" key="8">
    <source>
        <dbReference type="SAM" id="MobiDB-lite"/>
    </source>
</evidence>
<dbReference type="SUPFAM" id="SSF50494">
    <property type="entry name" value="Trypsin-like serine proteases"/>
    <property type="match status" value="1"/>
</dbReference>
<dbReference type="InterPro" id="IPR050127">
    <property type="entry name" value="Serine_Proteases_S1"/>
</dbReference>
<keyword evidence="6" id="KW-1015">Disulfide bond</keyword>
<dbReference type="Gene3D" id="2.40.10.10">
    <property type="entry name" value="Trypsin-like serine proteases"/>
    <property type="match status" value="1"/>
</dbReference>
<dbReference type="InterPro" id="IPR009003">
    <property type="entry name" value="Peptidase_S1_PA"/>
</dbReference>
<evidence type="ECO:0000256" key="5">
    <source>
        <dbReference type="ARBA" id="ARBA00022825"/>
    </source>
</evidence>
<evidence type="ECO:0000259" key="10">
    <source>
        <dbReference type="PROSITE" id="PS51465"/>
    </source>
</evidence>
<dbReference type="FunFam" id="2.40.10.10:FF:000038">
    <property type="entry name" value="Serine protease"/>
    <property type="match status" value="1"/>
</dbReference>
<dbReference type="InterPro" id="IPR036058">
    <property type="entry name" value="Kazal_dom_sf"/>
</dbReference>
<proteinExistence type="predicted"/>
<evidence type="ECO:0000313" key="12">
    <source>
        <dbReference type="RefSeq" id="XP_018026368.1"/>
    </source>
</evidence>
<gene>
    <name evidence="12" type="primary">LOC108681805</name>
</gene>
<dbReference type="Gene3D" id="3.30.60.30">
    <property type="match status" value="1"/>
</dbReference>
<dbReference type="InterPro" id="IPR033116">
    <property type="entry name" value="TRYPSIN_SER"/>
</dbReference>
<reference evidence="12" key="1">
    <citation type="submission" date="2025-08" db="UniProtKB">
        <authorList>
            <consortium name="RefSeq"/>
        </authorList>
    </citation>
    <scope>IDENTIFICATION</scope>
    <source>
        <tissue evidence="12">Whole organism</tissue>
    </source>
</reference>
<organism evidence="11 12">
    <name type="scientific">Hyalella azteca</name>
    <name type="common">Amphipod</name>
    <dbReference type="NCBI Taxonomy" id="294128"/>
    <lineage>
        <taxon>Eukaryota</taxon>
        <taxon>Metazoa</taxon>
        <taxon>Ecdysozoa</taxon>
        <taxon>Arthropoda</taxon>
        <taxon>Crustacea</taxon>
        <taxon>Multicrustacea</taxon>
        <taxon>Malacostraca</taxon>
        <taxon>Eumalacostraca</taxon>
        <taxon>Peracarida</taxon>
        <taxon>Amphipoda</taxon>
        <taxon>Senticaudata</taxon>
        <taxon>Talitrida</taxon>
        <taxon>Talitroidea</taxon>
        <taxon>Hyalellidae</taxon>
        <taxon>Hyalella</taxon>
    </lineage>
</organism>
<dbReference type="GeneID" id="108681805"/>
<dbReference type="OrthoDB" id="546450at2759"/>
<dbReference type="SMART" id="SM00280">
    <property type="entry name" value="KAZAL"/>
    <property type="match status" value="1"/>
</dbReference>
<dbReference type="CDD" id="cd00190">
    <property type="entry name" value="Tryp_SPc"/>
    <property type="match status" value="1"/>
</dbReference>
<dbReference type="GO" id="GO:0006508">
    <property type="term" value="P:proteolysis"/>
    <property type="evidence" value="ECO:0007669"/>
    <property type="project" value="UniProtKB-KW"/>
</dbReference>
<evidence type="ECO:0000259" key="9">
    <source>
        <dbReference type="PROSITE" id="PS50240"/>
    </source>
</evidence>
<feature type="domain" description="Peptidase S1" evidence="9">
    <location>
        <begin position="777"/>
        <end position="1011"/>
    </location>
</feature>
<name>A0A8B7PJL7_HYAAZ</name>
<dbReference type="Proteomes" id="UP000694843">
    <property type="component" value="Unplaced"/>
</dbReference>
<protein>
    <submittedName>
        <fullName evidence="12">Uncharacterized protein LOC108681805</fullName>
    </submittedName>
</protein>
<keyword evidence="11" id="KW-1185">Reference proteome</keyword>
<dbReference type="GO" id="GO:0004252">
    <property type="term" value="F:serine-type endopeptidase activity"/>
    <property type="evidence" value="ECO:0007669"/>
    <property type="project" value="InterPro"/>
</dbReference>
<dbReference type="AlphaFoldDB" id="A0A8B7PJL7"/>
<dbReference type="Pfam" id="PF00089">
    <property type="entry name" value="Trypsin"/>
    <property type="match status" value="1"/>
</dbReference>
<keyword evidence="4 7" id="KW-0378">Hydrolase</keyword>
<evidence type="ECO:0000256" key="2">
    <source>
        <dbReference type="ARBA" id="ARBA00022525"/>
    </source>
</evidence>
<dbReference type="PANTHER" id="PTHR24264">
    <property type="entry name" value="TRYPSIN-RELATED"/>
    <property type="match status" value="1"/>
</dbReference>
<dbReference type="PROSITE" id="PS50240">
    <property type="entry name" value="TRYPSIN_DOM"/>
    <property type="match status" value="1"/>
</dbReference>
<dbReference type="InterPro" id="IPR002350">
    <property type="entry name" value="Kazal_dom"/>
</dbReference>
<feature type="region of interest" description="Disordered" evidence="8">
    <location>
        <begin position="549"/>
        <end position="579"/>
    </location>
</feature>
<dbReference type="SMART" id="SM00020">
    <property type="entry name" value="Tryp_SPc"/>
    <property type="match status" value="1"/>
</dbReference>
<feature type="compositionally biased region" description="Low complexity" evidence="8">
    <location>
        <begin position="627"/>
        <end position="649"/>
    </location>
</feature>